<dbReference type="Proteomes" id="UP001432011">
    <property type="component" value="Chromosome"/>
</dbReference>
<reference evidence="1" key="1">
    <citation type="submission" date="2022-10" db="EMBL/GenBank/DDBJ databases">
        <title>The complete genomes of actinobacterial strains from the NBC collection.</title>
        <authorList>
            <person name="Joergensen T.S."/>
            <person name="Alvarez Arevalo M."/>
            <person name="Sterndorff E.B."/>
            <person name="Faurdal D."/>
            <person name="Vuksanovic O."/>
            <person name="Mourched A.-S."/>
            <person name="Charusanti P."/>
            <person name="Shaw S."/>
            <person name="Blin K."/>
            <person name="Weber T."/>
        </authorList>
    </citation>
    <scope>NUCLEOTIDE SEQUENCE</scope>
    <source>
        <strain evidence="1">NBC_00254</strain>
    </source>
</reference>
<gene>
    <name evidence="1" type="ORF">OG913_19270</name>
</gene>
<protein>
    <submittedName>
        <fullName evidence="1">DUF6247 family protein</fullName>
    </submittedName>
</protein>
<sequence>MTAQPEDPSAIFEALPPSHRAWFRAEYDEALDAAHDLARLKQVQALLRQWRLRAIAYARPGYEEAVQDALQDRTEMFTRYTPPEWEGRVRRAGVLAAPEPPTTVFVASVAEVLDGPIELIARRSAVPPRWGYVRRGREAGRPFLRAPGHVAPRVR</sequence>
<proteinExistence type="predicted"/>
<dbReference type="RefSeq" id="WP_328710851.1">
    <property type="nucleotide sequence ID" value="NZ_CP108085.1"/>
</dbReference>
<keyword evidence="2" id="KW-1185">Reference proteome</keyword>
<accession>A0ABZ1T2A6</accession>
<evidence type="ECO:0000313" key="2">
    <source>
        <dbReference type="Proteomes" id="UP001432011"/>
    </source>
</evidence>
<name>A0ABZ1T2A6_9ACTN</name>
<dbReference type="Pfam" id="PF19760">
    <property type="entry name" value="DUF6247"/>
    <property type="match status" value="1"/>
</dbReference>
<evidence type="ECO:0000313" key="1">
    <source>
        <dbReference type="EMBL" id="WUP79046.1"/>
    </source>
</evidence>
<dbReference type="InterPro" id="IPR046214">
    <property type="entry name" value="DUF6247"/>
</dbReference>
<organism evidence="1 2">
    <name type="scientific">Microbispora hainanensis</name>
    <dbReference type="NCBI Taxonomy" id="568844"/>
    <lineage>
        <taxon>Bacteria</taxon>
        <taxon>Bacillati</taxon>
        <taxon>Actinomycetota</taxon>
        <taxon>Actinomycetes</taxon>
        <taxon>Streptosporangiales</taxon>
        <taxon>Streptosporangiaceae</taxon>
        <taxon>Microbispora</taxon>
    </lineage>
</organism>
<dbReference type="EMBL" id="CP108085">
    <property type="protein sequence ID" value="WUP79046.1"/>
    <property type="molecule type" value="Genomic_DNA"/>
</dbReference>